<dbReference type="Pfam" id="PF02764">
    <property type="entry name" value="Diphtheria_T"/>
    <property type="match status" value="1"/>
</dbReference>
<protein>
    <recommendedName>
        <fullName evidence="4">Secreted protein</fullName>
    </recommendedName>
</protein>
<dbReference type="RefSeq" id="WP_162831142.1">
    <property type="nucleotide sequence ID" value="NZ_CP091196.1"/>
</dbReference>
<dbReference type="SUPFAM" id="SSF56845">
    <property type="entry name" value="Diphtheria toxin, middle domain"/>
    <property type="match status" value="1"/>
</dbReference>
<gene>
    <name evidence="2" type="ORF">L1857_29630</name>
</gene>
<evidence type="ECO:0000313" key="2">
    <source>
        <dbReference type="EMBL" id="UQS26669.1"/>
    </source>
</evidence>
<accession>A0ABY4P2Z9</accession>
<feature type="signal peptide" evidence="1">
    <location>
        <begin position="1"/>
        <end position="37"/>
    </location>
</feature>
<dbReference type="Gene3D" id="1.10.490.40">
    <property type="entry name" value="Diphtheria toxin, translocation domain"/>
    <property type="match status" value="1"/>
</dbReference>
<feature type="chain" id="PRO_5045975138" description="Secreted protein" evidence="1">
    <location>
        <begin position="38"/>
        <end position="435"/>
    </location>
</feature>
<reference evidence="2" key="1">
    <citation type="submission" date="2022-01" db="EMBL/GenBank/DDBJ databases">
        <title>PSI-footprinting approach for the identification of protein synthesis inhibitor producers.</title>
        <authorList>
            <person name="Handel F."/>
            <person name="Kulik A."/>
            <person name="Wex K.W."/>
            <person name="Berscheid A."/>
            <person name="Saur J.S."/>
            <person name="Winkler A."/>
            <person name="Wibberg D."/>
            <person name="Kalinowski J."/>
            <person name="Broetz-Oesterhelt H."/>
            <person name="Mast Y."/>
        </authorList>
    </citation>
    <scope>NUCLEOTIDE SEQUENCE</scope>
    <source>
        <strain evidence="2">KNN 49.3e</strain>
    </source>
</reference>
<name>A0ABY4P2Z9_9PSEU</name>
<dbReference type="EMBL" id="CP091196">
    <property type="protein sequence ID" value="UQS26669.1"/>
    <property type="molecule type" value="Genomic_DNA"/>
</dbReference>
<keyword evidence="1" id="KW-0732">Signal</keyword>
<keyword evidence="3" id="KW-1185">Reference proteome</keyword>
<dbReference type="InterPro" id="IPR036801">
    <property type="entry name" value="Diphtheria_tox_transloc_sf"/>
</dbReference>
<evidence type="ECO:0008006" key="4">
    <source>
        <dbReference type="Google" id="ProtNLM"/>
    </source>
</evidence>
<sequence>MHILKSRETNGLRTRGAMVGLLAGCMLISTGSTMASAAETSGDNLPNTKNEVLVHEIKAGCTENPESIVCKTDEKYWANVDSRAKSVIAKLEADKDFMASVMPSKPGIPPTKPIDPKLTAGLVVDKALAHPEFKKYASRLKPSASSIAAWAASVATTGTVAVLTGQASGQDVAETAVSGVPVVGQLYGFSQAASKDDAEGMITNSIALAGIAAAVAGNPVTGSAASVGLAAYELGKLFKEKLIDQQSGRDWTSNPPEDIDELYEAGAHISWTEHDNATVDLGSGQDSQTIIFDSRRPETLVTDQPRVSYTLNGSENPGITGGPIVISGKMGGSFDVKDISFSQAGRTVPGNCEDNIITTMGTVTMDEDGGFYRTLFCAPKEDVTVTQDNPVSVKITYEKYGETTAAPADMSMSFEVTPENGGPVTAGVPNFSVQL</sequence>
<evidence type="ECO:0000313" key="3">
    <source>
        <dbReference type="Proteomes" id="UP000830158"/>
    </source>
</evidence>
<organism evidence="2 3">
    <name type="scientific">Amycolatopsis thermalba</name>
    <dbReference type="NCBI Taxonomy" id="944492"/>
    <lineage>
        <taxon>Bacteria</taxon>
        <taxon>Bacillati</taxon>
        <taxon>Actinomycetota</taxon>
        <taxon>Actinomycetes</taxon>
        <taxon>Pseudonocardiales</taxon>
        <taxon>Pseudonocardiaceae</taxon>
        <taxon>Amycolatopsis</taxon>
    </lineage>
</organism>
<dbReference type="Proteomes" id="UP000830158">
    <property type="component" value="Chromosome"/>
</dbReference>
<proteinExistence type="predicted"/>
<evidence type="ECO:0000256" key="1">
    <source>
        <dbReference type="SAM" id="SignalP"/>
    </source>
</evidence>